<name>A0ACB7YYE3_9ERIC</name>
<gene>
    <name evidence="1" type="ORF">Vadar_021952</name>
</gene>
<accession>A0ACB7YYE3</accession>
<comment type="caution">
    <text evidence="1">The sequence shown here is derived from an EMBL/GenBank/DDBJ whole genome shotgun (WGS) entry which is preliminary data.</text>
</comment>
<organism evidence="1 2">
    <name type="scientific">Vaccinium darrowii</name>
    <dbReference type="NCBI Taxonomy" id="229202"/>
    <lineage>
        <taxon>Eukaryota</taxon>
        <taxon>Viridiplantae</taxon>
        <taxon>Streptophyta</taxon>
        <taxon>Embryophyta</taxon>
        <taxon>Tracheophyta</taxon>
        <taxon>Spermatophyta</taxon>
        <taxon>Magnoliopsida</taxon>
        <taxon>eudicotyledons</taxon>
        <taxon>Gunneridae</taxon>
        <taxon>Pentapetalae</taxon>
        <taxon>asterids</taxon>
        <taxon>Ericales</taxon>
        <taxon>Ericaceae</taxon>
        <taxon>Vaccinioideae</taxon>
        <taxon>Vaccinieae</taxon>
        <taxon>Vaccinium</taxon>
    </lineage>
</organism>
<dbReference type="EMBL" id="CM037153">
    <property type="protein sequence ID" value="KAH7858279.1"/>
    <property type="molecule type" value="Genomic_DNA"/>
</dbReference>
<evidence type="ECO:0000313" key="2">
    <source>
        <dbReference type="Proteomes" id="UP000828048"/>
    </source>
</evidence>
<proteinExistence type="predicted"/>
<evidence type="ECO:0000313" key="1">
    <source>
        <dbReference type="EMBL" id="KAH7858279.1"/>
    </source>
</evidence>
<dbReference type="Proteomes" id="UP000828048">
    <property type="component" value="Chromosome 3"/>
</dbReference>
<reference evidence="1 2" key="1">
    <citation type="journal article" date="2021" name="Hortic Res">
        <title>High-quality reference genome and annotation aids understanding of berry development for evergreen blueberry (Vaccinium darrowii).</title>
        <authorList>
            <person name="Yu J."/>
            <person name="Hulse-Kemp A.M."/>
            <person name="Babiker E."/>
            <person name="Staton M."/>
        </authorList>
    </citation>
    <scope>NUCLEOTIDE SEQUENCE [LARGE SCALE GENOMIC DNA]</scope>
    <source>
        <strain evidence="2">cv. NJ 8807/NJ 8810</strain>
        <tissue evidence="1">Young leaf</tissue>
    </source>
</reference>
<keyword evidence="2" id="KW-1185">Reference proteome</keyword>
<sequence>MLRPFSTGGYVYWDRDGWSYLLILETEVLLEVLVLVDPKTGEWRNLYKFDLNGERENNGDVVVFTTLLPIQAPVMLLTMSRQEKLTLLSSSRHLTIQAPVMLLTMSDKPTLFVYRRRITPASGVPMSTIFASFDLPQINGYSQRLKQLRKKLFTIKQTKALCQPEEKKVKYLNFETFEYEKAINFYICSQSDIFAPAISGLFNANVAGKRIASGKTRILVPENVRLCFLTRLHIPLCFKEESLGLFLFLLTLHVKETKESRLSS</sequence>
<protein>
    <submittedName>
        <fullName evidence="1">Uncharacterized protein</fullName>
    </submittedName>
</protein>